<evidence type="ECO:0000256" key="4">
    <source>
        <dbReference type="ARBA" id="ARBA00023136"/>
    </source>
</evidence>
<evidence type="ECO:0000259" key="7">
    <source>
        <dbReference type="PROSITE" id="PS51012"/>
    </source>
</evidence>
<dbReference type="PRINTS" id="PR00164">
    <property type="entry name" value="ABC2TRNSPORT"/>
</dbReference>
<keyword evidence="3 6" id="KW-1133">Transmembrane helix</keyword>
<feature type="transmembrane region" description="Helical" evidence="6">
    <location>
        <begin position="55"/>
        <end position="73"/>
    </location>
</feature>
<evidence type="ECO:0000256" key="2">
    <source>
        <dbReference type="ARBA" id="ARBA00022692"/>
    </source>
</evidence>
<evidence type="ECO:0000256" key="1">
    <source>
        <dbReference type="ARBA" id="ARBA00004141"/>
    </source>
</evidence>
<dbReference type="GO" id="GO:0043190">
    <property type="term" value="C:ATP-binding cassette (ABC) transporter complex"/>
    <property type="evidence" value="ECO:0007669"/>
    <property type="project" value="InterPro"/>
</dbReference>
<keyword evidence="6" id="KW-0813">Transport</keyword>
<evidence type="ECO:0000256" key="3">
    <source>
        <dbReference type="ARBA" id="ARBA00022989"/>
    </source>
</evidence>
<dbReference type="InterPro" id="IPR052902">
    <property type="entry name" value="ABC-2_transporter"/>
</dbReference>
<keyword evidence="6" id="KW-1003">Cell membrane</keyword>
<dbReference type="GO" id="GO:0140359">
    <property type="term" value="F:ABC-type transporter activity"/>
    <property type="evidence" value="ECO:0007669"/>
    <property type="project" value="InterPro"/>
</dbReference>
<evidence type="ECO:0000256" key="6">
    <source>
        <dbReference type="RuleBase" id="RU361157"/>
    </source>
</evidence>
<dbReference type="AlphaFoldDB" id="A0A810N203"/>
<dbReference type="EMBL" id="AP023359">
    <property type="protein sequence ID" value="BCJ67661.1"/>
    <property type="molecule type" value="Genomic_DNA"/>
</dbReference>
<feature type="transmembrane region" description="Helical" evidence="6">
    <location>
        <begin position="104"/>
        <end position="126"/>
    </location>
</feature>
<comment type="similarity">
    <text evidence="6">Belongs to the ABC-2 integral membrane protein family.</text>
</comment>
<keyword evidence="2 6" id="KW-0812">Transmembrane</keyword>
<dbReference type="InterPro" id="IPR013525">
    <property type="entry name" value="ABC2_TM"/>
</dbReference>
<keyword evidence="5" id="KW-0046">Antibiotic resistance</keyword>
<dbReference type="PANTHER" id="PTHR43027">
    <property type="entry name" value="DOXORUBICIN RESISTANCE ABC TRANSPORTER PERMEASE PROTEIN DRRC-RELATED"/>
    <property type="match status" value="1"/>
</dbReference>
<organism evidence="8 9">
    <name type="scientific">Polymorphospora rubra</name>
    <dbReference type="NCBI Taxonomy" id="338584"/>
    <lineage>
        <taxon>Bacteria</taxon>
        <taxon>Bacillati</taxon>
        <taxon>Actinomycetota</taxon>
        <taxon>Actinomycetes</taxon>
        <taxon>Micromonosporales</taxon>
        <taxon>Micromonosporaceae</taxon>
        <taxon>Polymorphospora</taxon>
    </lineage>
</organism>
<evidence type="ECO:0000256" key="5">
    <source>
        <dbReference type="ARBA" id="ARBA00023251"/>
    </source>
</evidence>
<dbReference type="KEGG" id="pry:Prubr_46820"/>
<dbReference type="RefSeq" id="WP_212816965.1">
    <property type="nucleotide sequence ID" value="NZ_AP023359.1"/>
</dbReference>
<feature type="transmembrane region" description="Helical" evidence="6">
    <location>
        <begin position="12"/>
        <end position="35"/>
    </location>
</feature>
<sequence>MNTRLLRTELRLFLREPASIAFGLAMAPLILVILGSIPTFREVNDDLGGLRVIDLYVPIIMLMAIGMMAVNALPSELVTRRERGVLRRLSTTPVKASAMLSAQIVVHLLLTACSVLVILALGWLLFDVRMPQNPVGFLLALVLSTLALFSIGLLIAGLFGTSRGAQGAGTLLFFPMLFFAGLWVPREAMPDLLNRIGDFTPLGAGIQAMRDTSDGGWPSALHLVVLLVYVVGVSAAAVRTFRWQ</sequence>
<feature type="transmembrane region" description="Helical" evidence="6">
    <location>
        <begin position="219"/>
        <end position="238"/>
    </location>
</feature>
<dbReference type="GO" id="GO:0046677">
    <property type="term" value="P:response to antibiotic"/>
    <property type="evidence" value="ECO:0007669"/>
    <property type="project" value="UniProtKB-KW"/>
</dbReference>
<keyword evidence="9" id="KW-1185">Reference proteome</keyword>
<dbReference type="InterPro" id="IPR000412">
    <property type="entry name" value="ABC_2_transport"/>
</dbReference>
<evidence type="ECO:0000313" key="9">
    <source>
        <dbReference type="Proteomes" id="UP000680866"/>
    </source>
</evidence>
<dbReference type="PROSITE" id="PS51012">
    <property type="entry name" value="ABC_TM2"/>
    <property type="match status" value="1"/>
</dbReference>
<dbReference type="Pfam" id="PF01061">
    <property type="entry name" value="ABC2_membrane"/>
    <property type="match status" value="1"/>
</dbReference>
<name>A0A810N203_9ACTN</name>
<feature type="transmembrane region" description="Helical" evidence="6">
    <location>
        <begin position="167"/>
        <end position="184"/>
    </location>
</feature>
<comment type="subcellular location">
    <subcellularLocation>
        <location evidence="6">Cell membrane</location>
        <topology evidence="6">Multi-pass membrane protein</topology>
    </subcellularLocation>
    <subcellularLocation>
        <location evidence="1">Membrane</location>
        <topology evidence="1">Multi-pass membrane protein</topology>
    </subcellularLocation>
</comment>
<reference evidence="8" key="1">
    <citation type="submission" date="2020-08" db="EMBL/GenBank/DDBJ databases">
        <title>Whole genome shotgun sequence of Polymorphospora rubra NBRC 101157.</title>
        <authorList>
            <person name="Komaki H."/>
            <person name="Tamura T."/>
        </authorList>
    </citation>
    <scope>NUCLEOTIDE SEQUENCE</scope>
    <source>
        <strain evidence="8">NBRC 101157</strain>
    </source>
</reference>
<dbReference type="InterPro" id="IPR047817">
    <property type="entry name" value="ABC2_TM_bact-type"/>
</dbReference>
<protein>
    <recommendedName>
        <fullName evidence="6">Transport permease protein</fullName>
    </recommendedName>
</protein>
<keyword evidence="4 6" id="KW-0472">Membrane</keyword>
<evidence type="ECO:0000313" key="8">
    <source>
        <dbReference type="EMBL" id="BCJ67661.1"/>
    </source>
</evidence>
<dbReference type="PANTHER" id="PTHR43027:SF2">
    <property type="entry name" value="TRANSPORT PERMEASE PROTEIN"/>
    <property type="match status" value="1"/>
</dbReference>
<gene>
    <name evidence="8" type="ORF">Prubr_46820</name>
</gene>
<accession>A0A810N203</accession>
<dbReference type="PIRSF" id="PIRSF006648">
    <property type="entry name" value="DrrB"/>
    <property type="match status" value="1"/>
</dbReference>
<dbReference type="Proteomes" id="UP000680866">
    <property type="component" value="Chromosome"/>
</dbReference>
<feature type="transmembrane region" description="Helical" evidence="6">
    <location>
        <begin position="138"/>
        <end position="160"/>
    </location>
</feature>
<proteinExistence type="inferred from homology"/>
<feature type="domain" description="ABC transmembrane type-2" evidence="7">
    <location>
        <begin position="19"/>
        <end position="244"/>
    </location>
</feature>